<keyword evidence="3" id="KW-0614">Plasmid</keyword>
<dbReference type="InterPro" id="IPR057169">
    <property type="entry name" value="DUF7847"/>
</dbReference>
<evidence type="ECO:0000259" key="2">
    <source>
        <dbReference type="Pfam" id="PF25231"/>
    </source>
</evidence>
<evidence type="ECO:0000313" key="3">
    <source>
        <dbReference type="EMBL" id="QZP39800.1"/>
    </source>
</evidence>
<feature type="transmembrane region" description="Helical" evidence="1">
    <location>
        <begin position="199"/>
        <end position="221"/>
    </location>
</feature>
<dbReference type="KEGG" id="hmp:K6T50_16700"/>
<accession>A0A8T8WIZ2</accession>
<feature type="domain" description="DUF7847" evidence="2">
    <location>
        <begin position="69"/>
        <end position="214"/>
    </location>
</feature>
<evidence type="ECO:0000256" key="1">
    <source>
        <dbReference type="SAM" id="Phobius"/>
    </source>
</evidence>
<evidence type="ECO:0000313" key="4">
    <source>
        <dbReference type="Proteomes" id="UP000826254"/>
    </source>
</evidence>
<keyword evidence="1" id="KW-1133">Transmembrane helix</keyword>
<keyword evidence="1" id="KW-0472">Membrane</keyword>
<dbReference type="AlphaFoldDB" id="A0A8T8WIZ2"/>
<sequence>MIILANRLLETDTIELLPTPAVGMIEAVTAFAFIISLRAYVGTIVAGELTGDPVTIREGLCRSIARTPALVGVILLTVFSVMTIPFFLSLPLLVLVGALPINPVGMVSFPVAAAVGVIVFVVPILFLLFKFWFAPEACVIGQYGPVESLRVSWRITTNYRTKFLLVGVIAIGSALSLYLPTVVPQLETEVAFVHPVLRVISSSAGELLSIVWASAYAHIYVQGVVS</sequence>
<proteinExistence type="predicted"/>
<dbReference type="Proteomes" id="UP000826254">
    <property type="component" value="Plasmid unnamed2"/>
</dbReference>
<gene>
    <name evidence="3" type="ORF">K6T50_16700</name>
</gene>
<feature type="transmembrane region" description="Helical" evidence="1">
    <location>
        <begin position="163"/>
        <end position="179"/>
    </location>
</feature>
<organism evidence="3 4">
    <name type="scientific">Halobaculum magnesiiphilum</name>
    <dbReference type="NCBI Taxonomy" id="1017351"/>
    <lineage>
        <taxon>Archaea</taxon>
        <taxon>Methanobacteriati</taxon>
        <taxon>Methanobacteriota</taxon>
        <taxon>Stenosarchaea group</taxon>
        <taxon>Halobacteria</taxon>
        <taxon>Halobacteriales</taxon>
        <taxon>Haloferacaceae</taxon>
        <taxon>Halobaculum</taxon>
    </lineage>
</organism>
<keyword evidence="1" id="KW-0812">Transmembrane</keyword>
<dbReference type="EMBL" id="CP081960">
    <property type="protein sequence ID" value="QZP39800.1"/>
    <property type="molecule type" value="Genomic_DNA"/>
</dbReference>
<feature type="transmembrane region" description="Helical" evidence="1">
    <location>
        <begin position="27"/>
        <end position="49"/>
    </location>
</feature>
<name>A0A8T8WIZ2_9EURY</name>
<geneLocation type="plasmid" evidence="3 4">
    <name>unnamed2</name>
</geneLocation>
<feature type="transmembrane region" description="Helical" evidence="1">
    <location>
        <begin position="70"/>
        <end position="101"/>
    </location>
</feature>
<keyword evidence="4" id="KW-1185">Reference proteome</keyword>
<dbReference type="Pfam" id="PF25231">
    <property type="entry name" value="DUF7847"/>
    <property type="match status" value="1"/>
</dbReference>
<feature type="transmembrane region" description="Helical" evidence="1">
    <location>
        <begin position="107"/>
        <end position="129"/>
    </location>
</feature>
<protein>
    <recommendedName>
        <fullName evidence="2">DUF7847 domain-containing protein</fullName>
    </recommendedName>
</protein>
<reference evidence="3 4" key="1">
    <citation type="journal article" date="2021" name="Int. J. Syst. Evol. Microbiol.">
        <title>Halobaculum halophilum sp. nov. and Halobaculum salinum sp. nov., isolated from salt lake and saline soil.</title>
        <authorList>
            <person name="Cui H.L."/>
            <person name="Shi X.W."/>
            <person name="Yin X.M."/>
            <person name="Yang X.Y."/>
            <person name="Hou J."/>
            <person name="Zhu L."/>
        </authorList>
    </citation>
    <scope>NUCLEOTIDE SEQUENCE [LARGE SCALE GENOMIC DNA]</scope>
    <source>
        <strain evidence="3 4">NBRC 109044</strain>
    </source>
</reference>